<keyword evidence="11" id="KW-1185">Reference proteome</keyword>
<feature type="transmembrane region" description="Helical" evidence="8">
    <location>
        <begin position="141"/>
        <end position="159"/>
    </location>
</feature>
<dbReference type="Proteomes" id="UP001205105">
    <property type="component" value="Unassembled WGS sequence"/>
</dbReference>
<keyword evidence="4 8" id="KW-0812">Transmembrane</keyword>
<evidence type="ECO:0000256" key="8">
    <source>
        <dbReference type="SAM" id="Phobius"/>
    </source>
</evidence>
<dbReference type="AlphaFoldDB" id="A0AAD5DGK2"/>
<comment type="subcellular location">
    <subcellularLocation>
        <location evidence="1">Membrane</location>
        <topology evidence="1">Multi-pass membrane protein</topology>
    </subcellularLocation>
</comment>
<evidence type="ECO:0000259" key="9">
    <source>
        <dbReference type="Pfam" id="PF01694"/>
    </source>
</evidence>
<name>A0AAD5DGK2_9CHLO</name>
<comment type="caution">
    <text evidence="10">The sequence shown here is derived from an EMBL/GenBank/DDBJ whole genome shotgun (WGS) entry which is preliminary data.</text>
</comment>
<evidence type="ECO:0000256" key="6">
    <source>
        <dbReference type="ARBA" id="ARBA00022989"/>
    </source>
</evidence>
<dbReference type="PANTHER" id="PTHR43066:SF1">
    <property type="entry name" value="RHOMBOID PROTEIN 2"/>
    <property type="match status" value="1"/>
</dbReference>
<evidence type="ECO:0000256" key="7">
    <source>
        <dbReference type="ARBA" id="ARBA00023136"/>
    </source>
</evidence>
<protein>
    <recommendedName>
        <fullName evidence="9">Peptidase S54 rhomboid domain-containing protein</fullName>
    </recommendedName>
</protein>
<evidence type="ECO:0000313" key="10">
    <source>
        <dbReference type="EMBL" id="KAI7837282.1"/>
    </source>
</evidence>
<dbReference type="PANTHER" id="PTHR43066">
    <property type="entry name" value="RHOMBOID-RELATED PROTEIN"/>
    <property type="match status" value="1"/>
</dbReference>
<feature type="transmembrane region" description="Helical" evidence="8">
    <location>
        <begin position="171"/>
        <end position="192"/>
    </location>
</feature>
<dbReference type="Gene3D" id="1.20.1540.10">
    <property type="entry name" value="Rhomboid-like"/>
    <property type="match status" value="1"/>
</dbReference>
<dbReference type="GO" id="GO:0016020">
    <property type="term" value="C:membrane"/>
    <property type="evidence" value="ECO:0007669"/>
    <property type="project" value="UniProtKB-SubCell"/>
</dbReference>
<keyword evidence="5" id="KW-0378">Hydrolase</keyword>
<keyword evidence="7 8" id="KW-0472">Membrane</keyword>
<evidence type="ECO:0000256" key="3">
    <source>
        <dbReference type="ARBA" id="ARBA00022670"/>
    </source>
</evidence>
<feature type="transmembrane region" description="Helical" evidence="8">
    <location>
        <begin position="116"/>
        <end position="135"/>
    </location>
</feature>
<organism evidence="10 11">
    <name type="scientific">Chlorella ohadii</name>
    <dbReference type="NCBI Taxonomy" id="2649997"/>
    <lineage>
        <taxon>Eukaryota</taxon>
        <taxon>Viridiplantae</taxon>
        <taxon>Chlorophyta</taxon>
        <taxon>core chlorophytes</taxon>
        <taxon>Trebouxiophyceae</taxon>
        <taxon>Chlorellales</taxon>
        <taxon>Chlorellaceae</taxon>
        <taxon>Chlorella clade</taxon>
        <taxon>Chlorella</taxon>
    </lineage>
</organism>
<dbReference type="Pfam" id="PF01694">
    <property type="entry name" value="Rhomboid"/>
    <property type="match status" value="1"/>
</dbReference>
<feature type="domain" description="Peptidase S54 rhomboid" evidence="9">
    <location>
        <begin position="44"/>
        <end position="196"/>
    </location>
</feature>
<feature type="transmembrane region" description="Helical" evidence="8">
    <location>
        <begin position="12"/>
        <end position="29"/>
    </location>
</feature>
<evidence type="ECO:0000256" key="2">
    <source>
        <dbReference type="ARBA" id="ARBA00009045"/>
    </source>
</evidence>
<sequence length="269" mass="27921">MADLLAQAQAQPVTTVLAVALAALFPSLLKRDVGLSFAAVVEHRELWRCAVAQLAHVDLIHLAFNLSALWSIGIVERTQELGSLYYLKTTALLLLLSPLMILLLTYLLIHVAHKPEYAHTSAVGYSCVLFGWMALLSSPRHPGGITMLPVFGLASVPAWATPWASLVITSLLIPSASFIGHLGGMLAGYLVALGTFQLLPAGWVLSLCGGAALGLGWAAARGRELVPYIRLPSSIAGLGGGGSGDVESGGGGGGSGKVRIAANGEIVRG</sequence>
<evidence type="ECO:0000313" key="11">
    <source>
        <dbReference type="Proteomes" id="UP001205105"/>
    </source>
</evidence>
<dbReference type="GO" id="GO:0006508">
    <property type="term" value="P:proteolysis"/>
    <property type="evidence" value="ECO:0007669"/>
    <property type="project" value="UniProtKB-KW"/>
</dbReference>
<feature type="transmembrane region" description="Helical" evidence="8">
    <location>
        <begin position="198"/>
        <end position="220"/>
    </location>
</feature>
<keyword evidence="6 8" id="KW-1133">Transmembrane helix</keyword>
<dbReference type="GO" id="GO:0004252">
    <property type="term" value="F:serine-type endopeptidase activity"/>
    <property type="evidence" value="ECO:0007669"/>
    <property type="project" value="InterPro"/>
</dbReference>
<feature type="transmembrane region" description="Helical" evidence="8">
    <location>
        <begin position="85"/>
        <end position="109"/>
    </location>
</feature>
<dbReference type="EMBL" id="JADXDR010000158">
    <property type="protein sequence ID" value="KAI7837282.1"/>
    <property type="molecule type" value="Genomic_DNA"/>
</dbReference>
<proteinExistence type="inferred from homology"/>
<dbReference type="SUPFAM" id="SSF144091">
    <property type="entry name" value="Rhomboid-like"/>
    <property type="match status" value="1"/>
</dbReference>
<dbReference type="InterPro" id="IPR035952">
    <property type="entry name" value="Rhomboid-like_sf"/>
</dbReference>
<evidence type="ECO:0000256" key="5">
    <source>
        <dbReference type="ARBA" id="ARBA00022801"/>
    </source>
</evidence>
<accession>A0AAD5DGK2</accession>
<gene>
    <name evidence="10" type="ORF">COHA_008896</name>
</gene>
<comment type="similarity">
    <text evidence="2">Belongs to the peptidase S54 family.</text>
</comment>
<evidence type="ECO:0000256" key="1">
    <source>
        <dbReference type="ARBA" id="ARBA00004141"/>
    </source>
</evidence>
<dbReference type="InterPro" id="IPR022764">
    <property type="entry name" value="Peptidase_S54_rhomboid_dom"/>
</dbReference>
<reference evidence="10" key="1">
    <citation type="submission" date="2020-11" db="EMBL/GenBank/DDBJ databases">
        <title>Chlorella ohadii genome sequencing and assembly.</title>
        <authorList>
            <person name="Murik O."/>
            <person name="Treves H."/>
            <person name="Kedem I."/>
            <person name="Shotland Y."/>
            <person name="Kaplan A."/>
        </authorList>
    </citation>
    <scope>NUCLEOTIDE SEQUENCE</scope>
    <source>
        <strain evidence="10">1</strain>
    </source>
</reference>
<keyword evidence="3" id="KW-0645">Protease</keyword>
<evidence type="ECO:0000256" key="4">
    <source>
        <dbReference type="ARBA" id="ARBA00022692"/>
    </source>
</evidence>